<dbReference type="EMBL" id="QKTW01000011">
    <property type="protein sequence ID" value="PZF73530.1"/>
    <property type="molecule type" value="Genomic_DNA"/>
</dbReference>
<protein>
    <submittedName>
        <fullName evidence="1">Bacteriocin-protection protein</fullName>
    </submittedName>
</protein>
<evidence type="ECO:0000313" key="1">
    <source>
        <dbReference type="EMBL" id="PZF73530.1"/>
    </source>
</evidence>
<dbReference type="Pfam" id="PF13376">
    <property type="entry name" value="OmdA"/>
    <property type="match status" value="1"/>
</dbReference>
<reference evidence="1 2" key="1">
    <citation type="submission" date="2018-06" db="EMBL/GenBank/DDBJ databases">
        <title>Mucibacter soli gen. nov., sp. nov., a new member of the family Chitinophagaceae producing mucin.</title>
        <authorList>
            <person name="Kim M.-K."/>
            <person name="Park S."/>
            <person name="Kim T.-S."/>
            <person name="Joung Y."/>
            <person name="Han J.-H."/>
            <person name="Kim S.B."/>
        </authorList>
    </citation>
    <scope>NUCLEOTIDE SEQUENCE [LARGE SCALE GENOMIC DNA]</scope>
    <source>
        <strain evidence="1 2">R1-15</strain>
    </source>
</reference>
<dbReference type="AlphaFoldDB" id="A0A2W2AMI8"/>
<keyword evidence="2" id="KW-1185">Reference proteome</keyword>
<proteinExistence type="predicted"/>
<gene>
    <name evidence="1" type="ORF">DN068_07335</name>
</gene>
<name>A0A2W2AMI8_9BACT</name>
<organism evidence="1 2">
    <name type="scientific">Taibaiella soli</name>
    <dbReference type="NCBI Taxonomy" id="1649169"/>
    <lineage>
        <taxon>Bacteria</taxon>
        <taxon>Pseudomonadati</taxon>
        <taxon>Bacteroidota</taxon>
        <taxon>Chitinophagia</taxon>
        <taxon>Chitinophagales</taxon>
        <taxon>Chitinophagaceae</taxon>
        <taxon>Taibaiella</taxon>
    </lineage>
</organism>
<accession>A0A2W2AMI8</accession>
<comment type="caution">
    <text evidence="1">The sequence shown here is derived from an EMBL/GenBank/DDBJ whole genome shotgun (WGS) entry which is preliminary data.</text>
</comment>
<dbReference type="Proteomes" id="UP000248745">
    <property type="component" value="Unassembled WGS sequence"/>
</dbReference>
<dbReference type="OrthoDB" id="9796999at2"/>
<dbReference type="RefSeq" id="WP_110998256.1">
    <property type="nucleotide sequence ID" value="NZ_QKTW01000011.1"/>
</dbReference>
<evidence type="ECO:0000313" key="2">
    <source>
        <dbReference type="Proteomes" id="UP000248745"/>
    </source>
</evidence>
<sequence length="195" mass="22753">MEPIFFESPAAFRKWLDKNHAKETEVLVGFHKTKTGKPTITWPESVDQALCFGWIDGVRKSIDEHSYTIRFTPRKTTSIWSAINIKKVEDLTTKGLMKPAGLEAFKHRKEHKSKIYSFEQDREKIKLEPAQEQKFRSNKKAWKFFTEQSPSYQRTATWVVISAKQEATREKRLDALIADSEAGLLLKQLRRPEKK</sequence>